<proteinExistence type="predicted"/>
<keyword evidence="7" id="KW-0805">Transcription regulation</keyword>
<dbReference type="AlphaFoldDB" id="A0A1C7M7M4"/>
<keyword evidence="3" id="KW-0808">Transferase</keyword>
<comment type="caution">
    <text evidence="12">The sequence shown here is derived from an EMBL/GenBank/DDBJ whole genome shotgun (WGS) entry which is preliminary data.</text>
</comment>
<keyword evidence="4" id="KW-0479">Metal-binding</keyword>
<dbReference type="STRING" id="5627.A0A1C7M7M4"/>
<feature type="domain" description="RING-type" evidence="11">
    <location>
        <begin position="36"/>
        <end position="75"/>
    </location>
</feature>
<evidence type="ECO:0000256" key="1">
    <source>
        <dbReference type="ARBA" id="ARBA00000900"/>
    </source>
</evidence>
<dbReference type="InterPro" id="IPR018957">
    <property type="entry name" value="Znf_C3HC4_RING-type"/>
</dbReference>
<dbReference type="InterPro" id="IPR017907">
    <property type="entry name" value="Znf_RING_CS"/>
</dbReference>
<dbReference type="SUPFAM" id="SSF57850">
    <property type="entry name" value="RING/U-box"/>
    <property type="match status" value="1"/>
</dbReference>
<dbReference type="OrthoDB" id="21204at2759"/>
<dbReference type="Proteomes" id="UP000092993">
    <property type="component" value="Unassembled WGS sequence"/>
</dbReference>
<keyword evidence="5 9" id="KW-0863">Zinc-finger</keyword>
<evidence type="ECO:0000256" key="7">
    <source>
        <dbReference type="ARBA" id="ARBA00023015"/>
    </source>
</evidence>
<dbReference type="SMART" id="SM00184">
    <property type="entry name" value="RING"/>
    <property type="match status" value="1"/>
</dbReference>
<keyword evidence="13" id="KW-1185">Reference proteome</keyword>
<dbReference type="PROSITE" id="PS50089">
    <property type="entry name" value="ZF_RING_2"/>
    <property type="match status" value="1"/>
</dbReference>
<dbReference type="InterPro" id="IPR001841">
    <property type="entry name" value="Znf_RING"/>
</dbReference>
<dbReference type="PROSITE" id="PS00518">
    <property type="entry name" value="ZF_RING_1"/>
    <property type="match status" value="1"/>
</dbReference>
<protein>
    <recommendedName>
        <fullName evidence="2">RING-type E3 ubiquitin transferase</fullName>
        <ecNumber evidence="2">2.3.2.27</ecNumber>
    </recommendedName>
</protein>
<evidence type="ECO:0000313" key="13">
    <source>
        <dbReference type="Proteomes" id="UP000092993"/>
    </source>
</evidence>
<dbReference type="GO" id="GO:0008270">
    <property type="term" value="F:zinc ion binding"/>
    <property type="evidence" value="ECO:0007669"/>
    <property type="project" value="UniProtKB-KW"/>
</dbReference>
<evidence type="ECO:0000256" key="2">
    <source>
        <dbReference type="ARBA" id="ARBA00012483"/>
    </source>
</evidence>
<name>A0A1C7M7M4_GRIFR</name>
<evidence type="ECO:0000256" key="10">
    <source>
        <dbReference type="SAM" id="MobiDB-lite"/>
    </source>
</evidence>
<evidence type="ECO:0000259" key="11">
    <source>
        <dbReference type="PROSITE" id="PS50089"/>
    </source>
</evidence>
<evidence type="ECO:0000256" key="5">
    <source>
        <dbReference type="ARBA" id="ARBA00022771"/>
    </source>
</evidence>
<gene>
    <name evidence="12" type="ORF">A0H81_06736</name>
</gene>
<reference evidence="12 13" key="1">
    <citation type="submission" date="2016-03" db="EMBL/GenBank/DDBJ databases">
        <title>Whole genome sequencing of Grifola frondosa 9006-11.</title>
        <authorList>
            <person name="Min B."/>
            <person name="Park H."/>
            <person name="Kim J.-G."/>
            <person name="Cho H."/>
            <person name="Oh Y.-L."/>
            <person name="Kong W.-S."/>
            <person name="Choi I.-G."/>
        </authorList>
    </citation>
    <scope>NUCLEOTIDE SEQUENCE [LARGE SCALE GENOMIC DNA]</scope>
    <source>
        <strain evidence="12 13">9006-11</strain>
    </source>
</reference>
<comment type="catalytic activity">
    <reaction evidence="1">
        <text>S-ubiquitinyl-[E2 ubiquitin-conjugating enzyme]-L-cysteine + [acceptor protein]-L-lysine = [E2 ubiquitin-conjugating enzyme]-L-cysteine + N(6)-ubiquitinyl-[acceptor protein]-L-lysine.</text>
        <dbReference type="EC" id="2.3.2.27"/>
    </reaction>
</comment>
<dbReference type="PANTHER" id="PTHR46077">
    <property type="entry name" value="E3 UBIQUITIN-PROTEIN LIGASE TOPORS"/>
    <property type="match status" value="1"/>
</dbReference>
<dbReference type="GO" id="GO:0006513">
    <property type="term" value="P:protein monoubiquitination"/>
    <property type="evidence" value="ECO:0007669"/>
    <property type="project" value="TreeGrafter"/>
</dbReference>
<evidence type="ECO:0000256" key="8">
    <source>
        <dbReference type="ARBA" id="ARBA00023163"/>
    </source>
</evidence>
<dbReference type="PANTHER" id="PTHR46077:SF1">
    <property type="entry name" value="TOP1 BINDING ARGININE_SERINE RICH PROTEIN, E3 UBIQUITIN LIGASE"/>
    <property type="match status" value="1"/>
</dbReference>
<sequence>MTSPPPKRIKLESSPSPRLAHAAGDTNHTEEDVEHCSICLQPLADRTIIPTCSHEFCFECLLVWTDQSRRCPLCSQTIGEYLIHHIRSKYDYQKHYLAPLRTSSTPQARLDVRNNARRQVTRRRQHEWGRRRRMEQEEADELERAIEKRKWVYRHGLYAKQVAQAYCVRATAFIRRELRVWVGLDVEFLTTFTLSLMKSIDIRSEPAIRLLAEFLDMVQKQAVPSASTRNISRMNYIPICVLHIVIFPFTIPSSSMMRKKIYLRQLCRCEVGGGDHVRAQSRVAAPSPVRPLGSCAHGPHRDPHLPMSSRLAHRPGILARRGDQYMHRHKIKLPPIDPPSLKAALA</sequence>
<evidence type="ECO:0000256" key="9">
    <source>
        <dbReference type="PROSITE-ProRule" id="PRU00175"/>
    </source>
</evidence>
<dbReference type="GO" id="GO:0000209">
    <property type="term" value="P:protein polyubiquitination"/>
    <property type="evidence" value="ECO:0007669"/>
    <property type="project" value="TreeGrafter"/>
</dbReference>
<dbReference type="Pfam" id="PF00097">
    <property type="entry name" value="zf-C3HC4"/>
    <property type="match status" value="1"/>
</dbReference>
<dbReference type="EC" id="2.3.2.27" evidence="2"/>
<dbReference type="Gene3D" id="3.30.40.10">
    <property type="entry name" value="Zinc/RING finger domain, C3HC4 (zinc finger)"/>
    <property type="match status" value="1"/>
</dbReference>
<dbReference type="EMBL" id="LUGG01000007">
    <property type="protein sequence ID" value="OBZ72890.1"/>
    <property type="molecule type" value="Genomic_DNA"/>
</dbReference>
<evidence type="ECO:0000256" key="6">
    <source>
        <dbReference type="ARBA" id="ARBA00022833"/>
    </source>
</evidence>
<dbReference type="InterPro" id="IPR013083">
    <property type="entry name" value="Znf_RING/FYVE/PHD"/>
</dbReference>
<keyword evidence="8" id="KW-0804">Transcription</keyword>
<evidence type="ECO:0000256" key="4">
    <source>
        <dbReference type="ARBA" id="ARBA00022723"/>
    </source>
</evidence>
<accession>A0A1C7M7M4</accession>
<evidence type="ECO:0000256" key="3">
    <source>
        <dbReference type="ARBA" id="ARBA00022679"/>
    </source>
</evidence>
<organism evidence="12 13">
    <name type="scientific">Grifola frondosa</name>
    <name type="common">Maitake</name>
    <name type="synonym">Polyporus frondosus</name>
    <dbReference type="NCBI Taxonomy" id="5627"/>
    <lineage>
        <taxon>Eukaryota</taxon>
        <taxon>Fungi</taxon>
        <taxon>Dikarya</taxon>
        <taxon>Basidiomycota</taxon>
        <taxon>Agaricomycotina</taxon>
        <taxon>Agaricomycetes</taxon>
        <taxon>Polyporales</taxon>
        <taxon>Grifolaceae</taxon>
        <taxon>Grifola</taxon>
    </lineage>
</organism>
<keyword evidence="6" id="KW-0862">Zinc</keyword>
<dbReference type="GO" id="GO:0061630">
    <property type="term" value="F:ubiquitin protein ligase activity"/>
    <property type="evidence" value="ECO:0007669"/>
    <property type="project" value="UniProtKB-EC"/>
</dbReference>
<feature type="region of interest" description="Disordered" evidence="10">
    <location>
        <begin position="1"/>
        <end position="27"/>
    </location>
</feature>
<evidence type="ECO:0000313" key="12">
    <source>
        <dbReference type="EMBL" id="OBZ72890.1"/>
    </source>
</evidence>